<dbReference type="EMBL" id="VJSY01000024">
    <property type="protein sequence ID" value="MDR8755000.1"/>
    <property type="molecule type" value="Genomic_DNA"/>
</dbReference>
<reference evidence="3 6" key="1">
    <citation type="submission" date="2019-06" db="EMBL/GenBank/DDBJ databases">
        <title>Evolution of Burkholderia multivorans in the lungs of Cystic Fibrosis patients.</title>
        <authorList>
            <person name="Moreira L.M."/>
        </authorList>
    </citation>
    <scope>NUCLEOTIDE SEQUENCE [LARGE SCALE GENOMIC DNA]</scope>
    <source>
        <strain evidence="3 6">VC13239</strain>
    </source>
</reference>
<evidence type="ECO:0000256" key="1">
    <source>
        <dbReference type="SAM" id="Phobius"/>
    </source>
</evidence>
<dbReference type="Proteomes" id="UP000494162">
    <property type="component" value="Unassembled WGS sequence"/>
</dbReference>
<proteinExistence type="predicted"/>
<feature type="transmembrane region" description="Helical" evidence="1">
    <location>
        <begin position="28"/>
        <end position="46"/>
    </location>
</feature>
<gene>
    <name evidence="4" type="ORF">BPS26883_04484</name>
    <name evidence="3" type="ORF">FEQ00_03427</name>
</gene>
<dbReference type="EMBL" id="CABVPP010000039">
    <property type="protein sequence ID" value="VWB93027.1"/>
    <property type="molecule type" value="Genomic_DNA"/>
</dbReference>
<keyword evidence="1" id="KW-0812">Transmembrane</keyword>
<dbReference type="AlphaFoldDB" id="A0A6P2NHD1"/>
<dbReference type="Pfam" id="PF13400">
    <property type="entry name" value="Tad"/>
    <property type="match status" value="1"/>
</dbReference>
<accession>A0A6P2NHD1</accession>
<keyword evidence="6" id="KW-1185">Reference proteome</keyword>
<name>A0A6P2NHD1_9BURK</name>
<dbReference type="RefSeq" id="WP_310730621.1">
    <property type="nucleotide sequence ID" value="NZ_VJSW01000026.1"/>
</dbReference>
<dbReference type="InterPro" id="IPR028087">
    <property type="entry name" value="Tad_N"/>
</dbReference>
<dbReference type="Proteomes" id="UP001248067">
    <property type="component" value="Unassembled WGS sequence"/>
</dbReference>
<evidence type="ECO:0000313" key="3">
    <source>
        <dbReference type="EMBL" id="MDR8755000.1"/>
    </source>
</evidence>
<organism evidence="4 5">
    <name type="scientific">Burkholderia pseudomultivorans</name>
    <dbReference type="NCBI Taxonomy" id="1207504"/>
    <lineage>
        <taxon>Bacteria</taxon>
        <taxon>Pseudomonadati</taxon>
        <taxon>Pseudomonadota</taxon>
        <taxon>Betaproteobacteria</taxon>
        <taxon>Burkholderiales</taxon>
        <taxon>Burkholderiaceae</taxon>
        <taxon>Burkholderia</taxon>
        <taxon>Burkholderia cepacia complex</taxon>
    </lineage>
</organism>
<sequence>MTMRADQSSMACRRGAVWPGRRRQRGSFAITAAIWLAIAVIVLSVIDISRFYAERRQMQAAADLAALSAVSQVADATCQAAKAAVQQVATPSANSVPTNATVSVSCGVWVPPQAAGSGASFTRISGDAVDTNGLCDGLPAGDVNNASANAVCVTVSEPVSGIFRSGTIGASAIAKSNPSDSFTLFTSLATLQGGLVNQLLTTLTGSPNPLSLSVVDYQGLAQVNLNMAGILANLPVGSNTSVLSGSVTLGQLLSAELQAATQQNVAAANLTVLSAIVAKICPNSQNCGGPSVSLGNLIQTAVSSGTSAVNASVNALGLLTTALQVANSTTPVNINSITVQTPTALAPLLNATVQGSVSLAGNQPSTASGPPGPSNCGTTDCTTHATASQGTIFLNTSLSLLTTCPDGSLVYGNNSCASGGSTSLVTVQLPVTVYVAPATAGLQSVACSTPGKKTAVVNVQTGVLAAYLGGSSSTPAQINLNAPTGYVPDGSETIPLMTVNLQSLLNLLSNQPSLTGMTNLTTVLGNQLGSGGLLSGLLSQLVSLLVPQITITVGLKSGQLSVPVANQSVTPLTFTSADSAPYQQAQVETTQFLAPAVQGIANSGLTLSLKVSGGVTGALLDLLNVLGLNVNSILSQLLTTLTGPLLTALGNTILPLLLQPVDSILSSVTGVLGLGLGNAYVANSPLAIKCGDPMLVH</sequence>
<protein>
    <submittedName>
        <fullName evidence="4">Membrane protein</fullName>
    </submittedName>
</protein>
<evidence type="ECO:0000313" key="4">
    <source>
        <dbReference type="EMBL" id="VWB93027.1"/>
    </source>
</evidence>
<evidence type="ECO:0000313" key="6">
    <source>
        <dbReference type="Proteomes" id="UP001248067"/>
    </source>
</evidence>
<reference evidence="4 5" key="2">
    <citation type="submission" date="2019-09" db="EMBL/GenBank/DDBJ databases">
        <authorList>
            <person name="Depoorter E."/>
        </authorList>
    </citation>
    <scope>NUCLEOTIDE SEQUENCE [LARGE SCALE GENOMIC DNA]</scope>
    <source>
        <strain evidence="4">LMG 26883</strain>
    </source>
</reference>
<keyword evidence="1" id="KW-0472">Membrane</keyword>
<keyword evidence="1" id="KW-1133">Transmembrane helix</keyword>
<evidence type="ECO:0000313" key="5">
    <source>
        <dbReference type="Proteomes" id="UP000494162"/>
    </source>
</evidence>
<evidence type="ECO:0000259" key="2">
    <source>
        <dbReference type="Pfam" id="PF13400"/>
    </source>
</evidence>
<feature type="domain" description="Putative Flp pilus-assembly TadG-like N-terminal" evidence="2">
    <location>
        <begin position="26"/>
        <end position="71"/>
    </location>
</feature>